<evidence type="ECO:0000259" key="1">
    <source>
        <dbReference type="Pfam" id="PF13788"/>
    </source>
</evidence>
<dbReference type="Pfam" id="PF13788">
    <property type="entry name" value="DUF4180"/>
    <property type="match status" value="1"/>
</dbReference>
<dbReference type="Proteomes" id="UP000000493">
    <property type="component" value="Chromosome"/>
</dbReference>
<organism evidence="2 3">
    <name type="scientific">Runella slithyformis (strain ATCC 29530 / DSM 19594 / LMG 11500 / NCIMB 11436 / LSU 4)</name>
    <dbReference type="NCBI Taxonomy" id="761193"/>
    <lineage>
        <taxon>Bacteria</taxon>
        <taxon>Pseudomonadati</taxon>
        <taxon>Bacteroidota</taxon>
        <taxon>Cytophagia</taxon>
        <taxon>Cytophagales</taxon>
        <taxon>Spirosomataceae</taxon>
        <taxon>Runella</taxon>
    </lineage>
</organism>
<reference evidence="2 3" key="2">
    <citation type="journal article" date="2012" name="Stand. Genomic Sci.">
        <title>Complete genome sequence of the aquatic bacterium Runella slithyformis type strain (LSU 4(T)).</title>
        <authorList>
            <person name="Copeland A."/>
            <person name="Zhang X."/>
            <person name="Misra M."/>
            <person name="Lapidus A."/>
            <person name="Nolan M."/>
            <person name="Lucas S."/>
            <person name="Deshpande S."/>
            <person name="Cheng J.F."/>
            <person name="Tapia R."/>
            <person name="Goodwin L.A."/>
            <person name="Pitluck S."/>
            <person name="Liolios K."/>
            <person name="Pagani I."/>
            <person name="Ivanova N."/>
            <person name="Mikhailova N."/>
            <person name="Pati A."/>
            <person name="Chen A."/>
            <person name="Palaniappan K."/>
            <person name="Land M."/>
            <person name="Hauser L."/>
            <person name="Pan C."/>
            <person name="Jeffries C.D."/>
            <person name="Detter J.C."/>
            <person name="Brambilla E.M."/>
            <person name="Rohde M."/>
            <person name="Djao O.D."/>
            <person name="Goker M."/>
            <person name="Sikorski J."/>
            <person name="Tindall B.J."/>
            <person name="Woyke T."/>
            <person name="Bristow J."/>
            <person name="Eisen J.A."/>
            <person name="Markowitz V."/>
            <person name="Hugenholtz P."/>
            <person name="Kyrpides N.C."/>
            <person name="Klenk H.P."/>
            <person name="Mavromatis K."/>
        </authorList>
    </citation>
    <scope>NUCLEOTIDE SEQUENCE [LARGE SCALE GENOMIC DNA]</scope>
    <source>
        <strain evidence="3">ATCC 29530 / DSM 19594 / LMG 11500 / NCIMB 11436 / LSU 4</strain>
    </source>
</reference>
<reference evidence="3" key="1">
    <citation type="submission" date="2011-06" db="EMBL/GenBank/DDBJ databases">
        <title>The complete genome of chromosome of Runella slithyformis DSM 19594.</title>
        <authorList>
            <consortium name="US DOE Joint Genome Institute (JGI-PGF)"/>
            <person name="Lucas S."/>
            <person name="Han J."/>
            <person name="Lapidus A."/>
            <person name="Bruce D."/>
            <person name="Goodwin L."/>
            <person name="Pitluck S."/>
            <person name="Peters L."/>
            <person name="Kyrpides N."/>
            <person name="Mavromatis K."/>
            <person name="Ivanova N."/>
            <person name="Ovchinnikova G."/>
            <person name="Zhang X."/>
            <person name="Misra M."/>
            <person name="Detter J.C."/>
            <person name="Tapia R."/>
            <person name="Han C."/>
            <person name="Land M."/>
            <person name="Hauser L."/>
            <person name="Markowitz V."/>
            <person name="Cheng J.-F."/>
            <person name="Hugenholtz P."/>
            <person name="Woyke T."/>
            <person name="Wu D."/>
            <person name="Tindall B."/>
            <person name="Faehrich R."/>
            <person name="Brambilla E."/>
            <person name="Klenk H.-P."/>
            <person name="Eisen J.A."/>
        </authorList>
    </citation>
    <scope>NUCLEOTIDE SEQUENCE [LARGE SCALE GENOMIC DNA]</scope>
    <source>
        <strain evidence="3">ATCC 29530 / DSM 19594 / LMG 11500 / NCIMB 11436 / LSU 4</strain>
    </source>
</reference>
<dbReference type="EMBL" id="CP002859">
    <property type="protein sequence ID" value="AEI50760.1"/>
    <property type="molecule type" value="Genomic_DNA"/>
</dbReference>
<evidence type="ECO:0000313" key="2">
    <source>
        <dbReference type="EMBL" id="AEI50760.1"/>
    </source>
</evidence>
<dbReference type="AlphaFoldDB" id="A0A7U3ZP27"/>
<evidence type="ECO:0000313" key="3">
    <source>
        <dbReference type="Proteomes" id="UP000000493"/>
    </source>
</evidence>
<dbReference type="InterPro" id="IPR025438">
    <property type="entry name" value="DUF4180"/>
</dbReference>
<name>A0A7U3ZP27_RUNSL</name>
<feature type="domain" description="DUF4180" evidence="1">
    <location>
        <begin position="9"/>
        <end position="117"/>
    </location>
</feature>
<proteinExistence type="predicted"/>
<gene>
    <name evidence="2" type="ordered locus">Runsl_4433</name>
</gene>
<dbReference type="RefSeq" id="WP_013930053.1">
    <property type="nucleotide sequence ID" value="NC_015703.1"/>
</dbReference>
<protein>
    <recommendedName>
        <fullName evidence="1">DUF4180 domain-containing protein</fullName>
    </recommendedName>
</protein>
<keyword evidence="3" id="KW-1185">Reference proteome</keyword>
<sequence>MEIKIHSFNDLQIAEILAEGIVIATIEDGTDLAGTVYYQGVDNLLVYEKNITPAFFDLTTGMAGEILQKFSNFRLRLAIIGDFSTYSGKSIRDFMVESNRTGHIHFVASKAEAIEKLSA</sequence>
<accession>A0A7U3ZP27</accession>
<dbReference type="KEGG" id="rsi:Runsl_4433"/>